<evidence type="ECO:0000259" key="7">
    <source>
        <dbReference type="Pfam" id="PF03176"/>
    </source>
</evidence>
<evidence type="ECO:0000256" key="2">
    <source>
        <dbReference type="ARBA" id="ARBA00022692"/>
    </source>
</evidence>
<reference evidence="8 9" key="1">
    <citation type="submission" date="2023-11" db="EMBL/GenBank/DDBJ databases">
        <title>Actinomadura monticuli sp. nov., isolated from volcanic ash.</title>
        <authorList>
            <person name="Lee S.D."/>
            <person name="Yang H."/>
            <person name="Kim I.S."/>
        </authorList>
    </citation>
    <scope>NUCLEOTIDE SEQUENCE [LARGE SCALE GENOMIC DNA]</scope>
    <source>
        <strain evidence="8 9">DLS-62</strain>
    </source>
</reference>
<feature type="domain" description="Membrane transport protein MMPL" evidence="7">
    <location>
        <begin position="4"/>
        <end position="43"/>
    </location>
</feature>
<dbReference type="RefSeq" id="WP_371951636.1">
    <property type="nucleotide sequence ID" value="NZ_JAXCEI010000009.1"/>
</dbReference>
<organism evidence="8 9">
    <name type="scientific">Actinomadura monticuli</name>
    <dbReference type="NCBI Taxonomy" id="3097367"/>
    <lineage>
        <taxon>Bacteria</taxon>
        <taxon>Bacillati</taxon>
        <taxon>Actinomycetota</taxon>
        <taxon>Actinomycetes</taxon>
        <taxon>Streptosporangiales</taxon>
        <taxon>Thermomonosporaceae</taxon>
        <taxon>Actinomadura</taxon>
    </lineage>
</organism>
<feature type="compositionally biased region" description="Low complexity" evidence="5">
    <location>
        <begin position="70"/>
        <end position="89"/>
    </location>
</feature>
<keyword evidence="3 6" id="KW-1133">Transmembrane helix</keyword>
<dbReference type="Pfam" id="PF03176">
    <property type="entry name" value="MMPL"/>
    <property type="match status" value="1"/>
</dbReference>
<name>A0ABV4QEF1_9ACTN</name>
<proteinExistence type="predicted"/>
<comment type="caution">
    <text evidence="8">The sequence shown here is derived from an EMBL/GenBank/DDBJ whole genome shotgun (WGS) entry which is preliminary data.</text>
</comment>
<evidence type="ECO:0000256" key="4">
    <source>
        <dbReference type="ARBA" id="ARBA00023136"/>
    </source>
</evidence>
<evidence type="ECO:0000256" key="6">
    <source>
        <dbReference type="SAM" id="Phobius"/>
    </source>
</evidence>
<protein>
    <submittedName>
        <fullName evidence="8">MMPL family transporter</fullName>
    </submittedName>
</protein>
<feature type="region of interest" description="Disordered" evidence="5">
    <location>
        <begin position="57"/>
        <end position="89"/>
    </location>
</feature>
<dbReference type="EMBL" id="JAXCEI010000009">
    <property type="protein sequence ID" value="MFA1541478.1"/>
    <property type="molecule type" value="Genomic_DNA"/>
</dbReference>
<evidence type="ECO:0000313" key="8">
    <source>
        <dbReference type="EMBL" id="MFA1541478.1"/>
    </source>
</evidence>
<keyword evidence="4 6" id="KW-0472">Membrane</keyword>
<gene>
    <name evidence="8" type="ORF">SM611_21330</name>
</gene>
<keyword evidence="2 6" id="KW-0812">Transmembrane</keyword>
<evidence type="ECO:0000256" key="1">
    <source>
        <dbReference type="ARBA" id="ARBA00004141"/>
    </source>
</evidence>
<feature type="transmembrane region" description="Helical" evidence="6">
    <location>
        <begin position="12"/>
        <end position="34"/>
    </location>
</feature>
<evidence type="ECO:0000256" key="3">
    <source>
        <dbReference type="ARBA" id="ARBA00022989"/>
    </source>
</evidence>
<sequence>MQDFKRLGVGLSVAVLIDATIVRVVLLPAVMILLGRANWYLPRWLDRLPGISHGEAPGLAAGPAPAPPVRGLRSSGRASSAWGSRCRGP</sequence>
<accession>A0ABV4QEF1</accession>
<evidence type="ECO:0000313" key="9">
    <source>
        <dbReference type="Proteomes" id="UP001569963"/>
    </source>
</evidence>
<dbReference type="Proteomes" id="UP001569963">
    <property type="component" value="Unassembled WGS sequence"/>
</dbReference>
<dbReference type="InterPro" id="IPR004869">
    <property type="entry name" value="MMPL_dom"/>
</dbReference>
<evidence type="ECO:0000256" key="5">
    <source>
        <dbReference type="SAM" id="MobiDB-lite"/>
    </source>
</evidence>
<comment type="subcellular location">
    <subcellularLocation>
        <location evidence="1">Membrane</location>
        <topology evidence="1">Multi-pass membrane protein</topology>
    </subcellularLocation>
</comment>
<keyword evidence="9" id="KW-1185">Reference proteome</keyword>